<sequence length="174" mass="20183">MKNKIYLFIFIGSLVISCSNDDDLNYKNEFEKSHKAWLDFKEHHADSYRYTVVDNSWVGFSWETIITVVDGQVTQRHFKYTSPDDLNDIPEEEIEWIENGSKVGSHKNQAAEPLTMDQVYTKAEKEWLIKRKNAKTYFETGKNGLISSCGYVVNGCMDDCFIGIHVKNIEFLSF</sequence>
<dbReference type="RefSeq" id="WP_182206270.1">
    <property type="nucleotide sequence ID" value="NZ_JACGLT010000013.1"/>
</dbReference>
<proteinExistence type="predicted"/>
<evidence type="ECO:0000313" key="1">
    <source>
        <dbReference type="EMBL" id="MBA6153983.1"/>
    </source>
</evidence>
<dbReference type="EMBL" id="JACGLT010000013">
    <property type="protein sequence ID" value="MBA6153983.1"/>
    <property type="molecule type" value="Genomic_DNA"/>
</dbReference>
<evidence type="ECO:0000313" key="2">
    <source>
        <dbReference type="Proteomes" id="UP000541857"/>
    </source>
</evidence>
<gene>
    <name evidence="1" type="ORF">H3Z82_14735</name>
</gene>
<dbReference type="AlphaFoldDB" id="A0A7W2M7A9"/>
<accession>A0A7W2M7A9</accession>
<protein>
    <recommendedName>
        <fullName evidence="3">Lipoprotein</fullName>
    </recommendedName>
</protein>
<dbReference type="Proteomes" id="UP000541857">
    <property type="component" value="Unassembled WGS sequence"/>
</dbReference>
<dbReference type="PROSITE" id="PS51257">
    <property type="entry name" value="PROKAR_LIPOPROTEIN"/>
    <property type="match status" value="1"/>
</dbReference>
<reference evidence="1 2" key="1">
    <citation type="submission" date="2020-07" db="EMBL/GenBank/DDBJ databases">
        <title>Bacterium isolated from marine sediment.</title>
        <authorList>
            <person name="Shang D."/>
        </authorList>
    </citation>
    <scope>NUCLEOTIDE SEQUENCE [LARGE SCALE GENOMIC DNA]</scope>
    <source>
        <strain evidence="1 2">F6074</strain>
    </source>
</reference>
<organism evidence="1 2">
    <name type="scientific">Gelidibacter maritimus</name>
    <dbReference type="NCBI Taxonomy" id="2761487"/>
    <lineage>
        <taxon>Bacteria</taxon>
        <taxon>Pseudomonadati</taxon>
        <taxon>Bacteroidota</taxon>
        <taxon>Flavobacteriia</taxon>
        <taxon>Flavobacteriales</taxon>
        <taxon>Flavobacteriaceae</taxon>
        <taxon>Gelidibacter</taxon>
    </lineage>
</organism>
<keyword evidence="2" id="KW-1185">Reference proteome</keyword>
<evidence type="ECO:0008006" key="3">
    <source>
        <dbReference type="Google" id="ProtNLM"/>
    </source>
</evidence>
<name>A0A7W2M7A9_9FLAO</name>
<comment type="caution">
    <text evidence="1">The sequence shown here is derived from an EMBL/GenBank/DDBJ whole genome shotgun (WGS) entry which is preliminary data.</text>
</comment>